<dbReference type="RefSeq" id="WP_171564961.1">
    <property type="nucleotide sequence ID" value="NZ_JAUSVZ010000004.1"/>
</dbReference>
<protein>
    <submittedName>
        <fullName evidence="2">IDEAL domain containing protein</fullName>
    </submittedName>
</protein>
<gene>
    <name evidence="2" type="ORF">BSPP4475_10905</name>
</gene>
<dbReference type="Pfam" id="PF08858">
    <property type="entry name" value="IDEAL"/>
    <property type="match status" value="1"/>
</dbReference>
<accession>A0AA48MAB3</accession>
<evidence type="ECO:0000313" key="2">
    <source>
        <dbReference type="EMBL" id="CAJ1002826.1"/>
    </source>
</evidence>
<name>A0AA48MAB3_9BACL</name>
<feature type="domain" description="IDEAL" evidence="1">
    <location>
        <begin position="28"/>
        <end position="64"/>
    </location>
</feature>
<dbReference type="AlphaFoldDB" id="A0AA48MAB3"/>
<evidence type="ECO:0000313" key="3">
    <source>
        <dbReference type="Proteomes" id="UP001189619"/>
    </source>
</evidence>
<proteinExistence type="predicted"/>
<organism evidence="2 3">
    <name type="scientific">Brevibacillus aydinogluensis</name>
    <dbReference type="NCBI Taxonomy" id="927786"/>
    <lineage>
        <taxon>Bacteria</taxon>
        <taxon>Bacillati</taxon>
        <taxon>Bacillota</taxon>
        <taxon>Bacilli</taxon>
        <taxon>Bacillales</taxon>
        <taxon>Paenibacillaceae</taxon>
        <taxon>Brevibacillus</taxon>
    </lineage>
</organism>
<evidence type="ECO:0000259" key="1">
    <source>
        <dbReference type="SMART" id="SM00914"/>
    </source>
</evidence>
<sequence>MEWPNFYSNSNVYGTNNQLVSGLLSEMVIDEQVRLYRKRTLYKEIDEALAMKNKERFMRLTDELRQIMAYEQS</sequence>
<dbReference type="InterPro" id="IPR027393">
    <property type="entry name" value="Virus_scaffolding_prot_C"/>
</dbReference>
<keyword evidence="3" id="KW-1185">Reference proteome</keyword>
<dbReference type="EMBL" id="OY569118">
    <property type="protein sequence ID" value="CAJ1002826.1"/>
    <property type="molecule type" value="Genomic_DNA"/>
</dbReference>
<dbReference type="SMART" id="SM00914">
    <property type="entry name" value="IDEAL"/>
    <property type="match status" value="1"/>
</dbReference>
<dbReference type="Proteomes" id="UP001189619">
    <property type="component" value="Chromosome"/>
</dbReference>
<dbReference type="Gene3D" id="4.10.810.10">
    <property type="entry name" value="Virus Scaffolding Protein, Chain A"/>
    <property type="match status" value="1"/>
</dbReference>
<reference evidence="2" key="1">
    <citation type="submission" date="2023-07" db="EMBL/GenBank/DDBJ databases">
        <authorList>
            <person name="Ivanov I."/>
            <person name="Teneva D."/>
            <person name="Stoikov I."/>
        </authorList>
    </citation>
    <scope>NUCLEOTIDE SEQUENCE</scope>
    <source>
        <strain evidence="2">4475</strain>
    </source>
</reference>
<dbReference type="InterPro" id="IPR014957">
    <property type="entry name" value="IDEAL_dom"/>
</dbReference>
<dbReference type="KEGG" id="bayd:BSPP4475_10905"/>